<feature type="coiled-coil region" evidence="1">
    <location>
        <begin position="240"/>
        <end position="480"/>
    </location>
</feature>
<dbReference type="InterPro" id="IPR036872">
    <property type="entry name" value="CH_dom_sf"/>
</dbReference>
<dbReference type="SUPFAM" id="SSF116907">
    <property type="entry name" value="Hook domain"/>
    <property type="match status" value="1"/>
</dbReference>
<evidence type="ECO:0000313" key="4">
    <source>
        <dbReference type="Proteomes" id="UP001430584"/>
    </source>
</evidence>
<dbReference type="Proteomes" id="UP001430584">
    <property type="component" value="Unassembled WGS sequence"/>
</dbReference>
<keyword evidence="1" id="KW-0175">Coiled coil</keyword>
<organism evidence="3 4">
    <name type="scientific">Diplodia seriata</name>
    <dbReference type="NCBI Taxonomy" id="420778"/>
    <lineage>
        <taxon>Eukaryota</taxon>
        <taxon>Fungi</taxon>
        <taxon>Dikarya</taxon>
        <taxon>Ascomycota</taxon>
        <taxon>Pezizomycotina</taxon>
        <taxon>Dothideomycetes</taxon>
        <taxon>Dothideomycetes incertae sedis</taxon>
        <taxon>Botryosphaeriales</taxon>
        <taxon>Botryosphaeriaceae</taxon>
        <taxon>Diplodia</taxon>
    </lineage>
</organism>
<sequence length="841" mass="95972">MDATSPELEQALLECANTFGLPKPVKYWKDLQDGLLLWEMLKLLDPDYFTGDLPEDSQKTAESWISRWQNSTLIPFVADRPLDRIPLQGRRAADYRAVKFIDKAMTTYLREVAMNEGLIRLLNPDLKAIAIDSDVTQSTKVSIHWRVTRHIDLLLTEITRKMLKGLLMLGFSSEKANPVLTNIVSRMPPTDQGHLAIMAQTIHVAMEKVMEPPKQDESVEEEITSSDGEARPDTIQRDPELEREERLIKANQEIKRLQTKLHEAVEDLDDERKRNAQLDEALVEARVLQETRGRRTDDDEVTELKIQADKDRDYIAQLETDLEEAKNLNESQGRHLERFRSDAETKQELRDENQLLKAERDELLQKTKGMENLRKKVEHLQEQVKVQQGLQQRLQSLTEDQQELDQLREMNARLKTMNEETMQTLATTEADLFEVKQTKSRLEQELKGAIARAESATTMSNRYQAENQSLEERLREVEDRSTGIEGFGSLADQLKDEDMDTKSIARKSIIVNTDNADVELLQQKIELLTSRCQRVEEKYLDVFQENLGLQAALQDEQSLKEGCVVSIESEQVLQYLTNHYSDDPFVHQTTKLHAAEAELKNLTNQVHEITAKNMELQAKLAEQTGTGKMDGASSADHQTLKENHEQLLAAHDNLQKHAKTLDNEIDDWRALLRHKLLNADILRQEDAEALQANEFKLLQEQLIFHREAPDEEADQIKIAIASDVIKKLSSGLADLSSRDSRIADLESMVKTLKANLERIKKDAGDKASVDVQKELQALQRENKLIMSAWYDMANRLQSNTVVLQRTKTETPKSWLGRQRMEASRGIAAGLGGIGASNLYCV</sequence>
<comment type="caution">
    <text evidence="3">The sequence shown here is derived from an EMBL/GenBank/DDBJ whole genome shotgun (WGS) entry which is preliminary data.</text>
</comment>
<evidence type="ECO:0008006" key="5">
    <source>
        <dbReference type="Google" id="ProtNLM"/>
    </source>
</evidence>
<feature type="region of interest" description="Disordered" evidence="2">
    <location>
        <begin position="211"/>
        <end position="239"/>
    </location>
</feature>
<evidence type="ECO:0000256" key="1">
    <source>
        <dbReference type="SAM" id="Coils"/>
    </source>
</evidence>
<feature type="coiled-coil region" evidence="1">
    <location>
        <begin position="585"/>
        <end position="671"/>
    </location>
</feature>
<feature type="compositionally biased region" description="Basic and acidic residues" evidence="2">
    <location>
        <begin position="228"/>
        <end position="239"/>
    </location>
</feature>
<evidence type="ECO:0000313" key="3">
    <source>
        <dbReference type="EMBL" id="KAL0259249.1"/>
    </source>
</evidence>
<accession>A0ABR3CFF4</accession>
<dbReference type="CDD" id="cd22211">
    <property type="entry name" value="HkD_SF"/>
    <property type="match status" value="1"/>
</dbReference>
<dbReference type="EMBL" id="JAJVCZ030000006">
    <property type="protein sequence ID" value="KAL0259249.1"/>
    <property type="molecule type" value="Genomic_DNA"/>
</dbReference>
<gene>
    <name evidence="3" type="ORF">SLS55_006754</name>
</gene>
<proteinExistence type="predicted"/>
<dbReference type="Gene3D" id="1.10.418.10">
    <property type="entry name" value="Calponin-like domain"/>
    <property type="match status" value="1"/>
</dbReference>
<name>A0ABR3CFF4_9PEZI</name>
<dbReference type="GeneID" id="92010839"/>
<keyword evidence="4" id="KW-1185">Reference proteome</keyword>
<evidence type="ECO:0000256" key="2">
    <source>
        <dbReference type="SAM" id="MobiDB-lite"/>
    </source>
</evidence>
<dbReference type="RefSeq" id="XP_066632278.1">
    <property type="nucleotide sequence ID" value="XM_066778183.1"/>
</dbReference>
<protein>
    <recommendedName>
        <fullName evidence="5">Microtubule binding protein</fullName>
    </recommendedName>
</protein>
<reference evidence="3 4" key="1">
    <citation type="submission" date="2024-02" db="EMBL/GenBank/DDBJ databases">
        <title>De novo assembly and annotation of 12 fungi associated with fruit tree decline syndrome in Ontario, Canada.</title>
        <authorList>
            <person name="Sulman M."/>
            <person name="Ellouze W."/>
            <person name="Ilyukhin E."/>
        </authorList>
    </citation>
    <scope>NUCLEOTIDE SEQUENCE [LARGE SCALE GENOMIC DNA]</scope>
    <source>
        <strain evidence="3 4">FDS-637</strain>
    </source>
</reference>